<evidence type="ECO:0000256" key="6">
    <source>
        <dbReference type="ARBA" id="ARBA00022837"/>
    </source>
</evidence>
<dbReference type="AlphaFoldDB" id="A0A250DGX8"/>
<keyword evidence="3" id="KW-0479">Metal-binding</keyword>
<evidence type="ECO:0000256" key="4">
    <source>
        <dbReference type="ARBA" id="ARBA00022729"/>
    </source>
</evidence>
<dbReference type="PANTHER" id="PTHR33938">
    <property type="entry name" value="FERULOYL ESTERASE B-RELATED"/>
    <property type="match status" value="1"/>
</dbReference>
<dbReference type="GO" id="GO:0052689">
    <property type="term" value="F:carboxylic ester hydrolase activity"/>
    <property type="evidence" value="ECO:0007669"/>
    <property type="project" value="UniProtKB-KW"/>
</dbReference>
<dbReference type="InterPro" id="IPR029058">
    <property type="entry name" value="AB_hydrolase_fold"/>
</dbReference>
<dbReference type="InterPro" id="IPR011118">
    <property type="entry name" value="Tannase/feruloyl_esterase"/>
</dbReference>
<evidence type="ECO:0000256" key="5">
    <source>
        <dbReference type="ARBA" id="ARBA00022801"/>
    </source>
</evidence>
<keyword evidence="5 9" id="KW-0378">Hydrolase</keyword>
<dbReference type="SUPFAM" id="SSF53474">
    <property type="entry name" value="alpha/beta-Hydrolases"/>
    <property type="match status" value="1"/>
</dbReference>
<keyword evidence="6" id="KW-0106">Calcium</keyword>
<keyword evidence="2" id="KW-0719">Serine esterase</keyword>
<feature type="region of interest" description="Disordered" evidence="8">
    <location>
        <begin position="495"/>
        <end position="530"/>
    </location>
</feature>
<dbReference type="EMBL" id="CP023284">
    <property type="protein sequence ID" value="ATA53635.1"/>
    <property type="molecule type" value="Genomic_DNA"/>
</dbReference>
<evidence type="ECO:0000313" key="10">
    <source>
        <dbReference type="Proteomes" id="UP000217154"/>
    </source>
</evidence>
<dbReference type="RefSeq" id="WP_095744421.1">
    <property type="nucleotide sequence ID" value="NZ_CP023284.1"/>
</dbReference>
<keyword evidence="7" id="KW-1015">Disulfide bond</keyword>
<dbReference type="Pfam" id="PF07519">
    <property type="entry name" value="Tannase"/>
    <property type="match status" value="1"/>
</dbReference>
<proteinExistence type="inferred from homology"/>
<dbReference type="GO" id="GO:0046872">
    <property type="term" value="F:metal ion binding"/>
    <property type="evidence" value="ECO:0007669"/>
    <property type="project" value="UniProtKB-KW"/>
</dbReference>
<evidence type="ECO:0000313" key="9">
    <source>
        <dbReference type="EMBL" id="ATA53635.1"/>
    </source>
</evidence>
<dbReference type="PROSITE" id="PS51257">
    <property type="entry name" value="PROKAR_LIPOPROTEIN"/>
    <property type="match status" value="1"/>
</dbReference>
<comment type="similarity">
    <text evidence="1">Belongs to the tannase family.</text>
</comment>
<evidence type="ECO:0000256" key="3">
    <source>
        <dbReference type="ARBA" id="ARBA00022723"/>
    </source>
</evidence>
<dbReference type="KEGG" id="vbo:CKY39_10720"/>
<name>A0A250DGX8_9BURK</name>
<dbReference type="Gene3D" id="3.40.50.1820">
    <property type="entry name" value="alpha/beta hydrolase"/>
    <property type="match status" value="1"/>
</dbReference>
<organism evidence="9 10">
    <name type="scientific">Variovorax boronicumulans</name>
    <dbReference type="NCBI Taxonomy" id="436515"/>
    <lineage>
        <taxon>Bacteria</taxon>
        <taxon>Pseudomonadati</taxon>
        <taxon>Pseudomonadota</taxon>
        <taxon>Betaproteobacteria</taxon>
        <taxon>Burkholderiales</taxon>
        <taxon>Comamonadaceae</taxon>
        <taxon>Variovorax</taxon>
    </lineage>
</organism>
<reference evidence="9 10" key="1">
    <citation type="submission" date="2017-09" db="EMBL/GenBank/DDBJ databases">
        <title>The diverse metabolic capabilities of V. boronicumulans make it an excellent choice for continued studies on novel biodegradation.</title>
        <authorList>
            <person name="Sun S."/>
        </authorList>
    </citation>
    <scope>NUCLEOTIDE SEQUENCE [LARGE SCALE GENOMIC DNA]</scope>
    <source>
        <strain evidence="9 10">J1</strain>
    </source>
</reference>
<protein>
    <submittedName>
        <fullName evidence="9">Tannase/feruloyl esterase family alpha/beta hydrolase</fullName>
    </submittedName>
</protein>
<keyword evidence="4" id="KW-0732">Signal</keyword>
<gene>
    <name evidence="9" type="ORF">CKY39_10720</name>
</gene>
<accession>A0A250DGX8</accession>
<dbReference type="Proteomes" id="UP000217154">
    <property type="component" value="Chromosome"/>
</dbReference>
<evidence type="ECO:0000256" key="7">
    <source>
        <dbReference type="ARBA" id="ARBA00023157"/>
    </source>
</evidence>
<evidence type="ECO:0000256" key="2">
    <source>
        <dbReference type="ARBA" id="ARBA00022487"/>
    </source>
</evidence>
<dbReference type="PANTHER" id="PTHR33938:SF15">
    <property type="entry name" value="FERULOYL ESTERASE B-RELATED"/>
    <property type="match status" value="1"/>
</dbReference>
<evidence type="ECO:0000256" key="1">
    <source>
        <dbReference type="ARBA" id="ARBA00006249"/>
    </source>
</evidence>
<evidence type="ECO:0000256" key="8">
    <source>
        <dbReference type="SAM" id="MobiDB-lite"/>
    </source>
</evidence>
<sequence>MKMAPLTCRRDTHRRITSWSVVAAAALLASCGGSGSGGGNSPPALFPSAAGSAQAACNSFLSRAFEGATITQATLTPQTDTTPETCTVRGEMPPELAFEVKLPSSWNQRVLFIGGGGFDGAIYPSAYSPGVAESGYATIATNHGHDAAKHPNGSFAIDPQLLQDYADGAVPKVLASAKAVLRSRYGESVGRSKFVYEGCSGGGRQALIQAQRHPDLFDGVIARAPANAYTGQFLWYQKILKQLAQPEAGLSIPKVKTLANFMQSQCDALDGLKDGIISHPEACKPDLAKLRCTGADADSCLTDAQLASAKVLYEPTDVAGGRYTWPAFPYVGGETADDASWQAIGGTTFQILGGDYMKYFVAQDPSADPLNVDPLQYTNRLDHLARLIDAVNPDLSGFRARNGKMLLMHGTTDWLITQNNTTDYYRKVVAAAGGQAAADRFVEYYVLAGNDHCAATPAGGKGPDSVDLITPMFDWIETGTHPSAREIVATRSVEPGKGMQRPMCRHPQFPKYNGTGDPDAASSFTCTSPS</sequence>